<keyword evidence="3" id="KW-1185">Reference proteome</keyword>
<gene>
    <name evidence="2" type="ORF">V6N11_035492</name>
</gene>
<protein>
    <submittedName>
        <fullName evidence="2">Uncharacterized protein</fullName>
    </submittedName>
</protein>
<evidence type="ECO:0000313" key="2">
    <source>
        <dbReference type="EMBL" id="KAK9006454.1"/>
    </source>
</evidence>
<accession>A0ABR2R0Q1</accession>
<comment type="caution">
    <text evidence="2">The sequence shown here is derived from an EMBL/GenBank/DDBJ whole genome shotgun (WGS) entry which is preliminary data.</text>
</comment>
<sequence length="230" mass="25823">MKKTCIRLEPIIVAMKITLSEKAIVATNVTLETLLSLESQGTFGTSQIFPLHGDLTQKEIEIITSTCSYISVSSKFANVMHEVSQALELLIGAVEHLCEGYKKENATMSQVIKEGRQHKRDVIAKGVELWKSIAKTEALKGEIIELRQKLVDVEQLANVLKEVDVNNVGTILVANLRIMTTNEETQKEKEIGTKNVERLRKPRKSWMLFVQMLISCEPLRKKGKDNCSLS</sequence>
<name>A0ABR2R0Q1_9ROSI</name>
<reference evidence="2 3" key="1">
    <citation type="journal article" date="2024" name="G3 (Bethesda)">
        <title>Genome assembly of Hibiscus sabdariffa L. provides insights into metabolisms of medicinal natural products.</title>
        <authorList>
            <person name="Kim T."/>
        </authorList>
    </citation>
    <scope>NUCLEOTIDE SEQUENCE [LARGE SCALE GENOMIC DNA]</scope>
    <source>
        <strain evidence="2">TK-2024</strain>
        <tissue evidence="2">Old leaves</tissue>
    </source>
</reference>
<evidence type="ECO:0000313" key="3">
    <source>
        <dbReference type="Proteomes" id="UP001396334"/>
    </source>
</evidence>
<evidence type="ECO:0000256" key="1">
    <source>
        <dbReference type="SAM" id="Coils"/>
    </source>
</evidence>
<organism evidence="2 3">
    <name type="scientific">Hibiscus sabdariffa</name>
    <name type="common">roselle</name>
    <dbReference type="NCBI Taxonomy" id="183260"/>
    <lineage>
        <taxon>Eukaryota</taxon>
        <taxon>Viridiplantae</taxon>
        <taxon>Streptophyta</taxon>
        <taxon>Embryophyta</taxon>
        <taxon>Tracheophyta</taxon>
        <taxon>Spermatophyta</taxon>
        <taxon>Magnoliopsida</taxon>
        <taxon>eudicotyledons</taxon>
        <taxon>Gunneridae</taxon>
        <taxon>Pentapetalae</taxon>
        <taxon>rosids</taxon>
        <taxon>malvids</taxon>
        <taxon>Malvales</taxon>
        <taxon>Malvaceae</taxon>
        <taxon>Malvoideae</taxon>
        <taxon>Hibiscus</taxon>
    </lineage>
</organism>
<proteinExistence type="predicted"/>
<keyword evidence="1" id="KW-0175">Coiled coil</keyword>
<dbReference type="EMBL" id="JBBPBN010000029">
    <property type="protein sequence ID" value="KAK9006454.1"/>
    <property type="molecule type" value="Genomic_DNA"/>
</dbReference>
<feature type="coiled-coil region" evidence="1">
    <location>
        <begin position="136"/>
        <end position="163"/>
    </location>
</feature>
<dbReference type="Proteomes" id="UP001396334">
    <property type="component" value="Unassembled WGS sequence"/>
</dbReference>